<dbReference type="Proteomes" id="UP000245609">
    <property type="component" value="Unassembled WGS sequence"/>
</dbReference>
<feature type="compositionally biased region" description="Low complexity" evidence="1">
    <location>
        <begin position="249"/>
        <end position="288"/>
    </location>
</feature>
<comment type="caution">
    <text evidence="2">The sequence shown here is derived from an EMBL/GenBank/DDBJ whole genome shotgun (WGS) entry which is preliminary data.</text>
</comment>
<feature type="non-terminal residue" evidence="2">
    <location>
        <position position="1"/>
    </location>
</feature>
<feature type="compositionally biased region" description="Polar residues" evidence="1">
    <location>
        <begin position="213"/>
        <end position="230"/>
    </location>
</feature>
<proteinExistence type="predicted"/>
<evidence type="ECO:0000313" key="3">
    <source>
        <dbReference type="Proteomes" id="UP000245609"/>
    </source>
</evidence>
<feature type="compositionally biased region" description="Acidic residues" evidence="1">
    <location>
        <begin position="298"/>
        <end position="314"/>
    </location>
</feature>
<feature type="compositionally biased region" description="Low complexity" evidence="1">
    <location>
        <begin position="576"/>
        <end position="590"/>
    </location>
</feature>
<feature type="region of interest" description="Disordered" evidence="1">
    <location>
        <begin position="573"/>
        <end position="602"/>
    </location>
</feature>
<feature type="region of interest" description="Disordered" evidence="1">
    <location>
        <begin position="1"/>
        <end position="154"/>
    </location>
</feature>
<feature type="compositionally biased region" description="Basic and acidic residues" evidence="1">
    <location>
        <begin position="232"/>
        <end position="242"/>
    </location>
</feature>
<feature type="compositionally biased region" description="Basic and acidic residues" evidence="1">
    <location>
        <begin position="145"/>
        <end position="154"/>
    </location>
</feature>
<sequence length="701" mass="75195">AANNIPQLSASTKPLEKISLSKNKKTSTLNKLPSSENHLSGIVQPISQNSIAPTPTSTNKNTSILINTPSNPSGTLEPPALLNDTEFDLETENESDSDSDSEYNSDTGFEKQDVLESDDNPTSESDISSDSESDTDSSDMEPETLDLKKTENLPRIEISQKQQLFTGNSNITDAQNNKILDNLTSKPPSASILPGTQPLNIAIQSNPKISLNTTQKNISVKNSGKTSNKATSKKEPNQDNFKEQNSPINKTVLNNLNTVQTNNPNPNNTSTLASGIGSGAAKSSISDSLVNNPHSIDSEESEESDSETESESESDGTRSSITTNIIESSTVTSTYGDLSALLKIPGSNVTTITKDANKQENKQVDDPLESLLKTVSIDVMSKTSDQPSIDLNDKTKQNSSGLAEDPILVSTPTKSKNLETSLPGGNQNEEVPDASPLKSNPLTPIKAGMEQDHSNQISLFSIKKAIKKHKILDQQSPRLSKNPVKKISATNQKTSITPISEMAASLQFSNIYLNSGDLSQLNYKLTEPDALKTPFGIPVLTHSPKNNNLKTNIAQVNHKSAEIGKTLSIGAQTTASDSSNNSGSDSSESEVNLPNPKSSEIHKQTLGNNMNLFSKLNEISPSNLKKKQLGSMTNKIDANSINTVANISSTKPSIAAIPKTHQIGETKSSIAKSKNASNRQFAVVLPKATKKRSKKKTLLDL</sequence>
<feature type="compositionally biased region" description="Polar residues" evidence="1">
    <location>
        <begin position="410"/>
        <end position="429"/>
    </location>
</feature>
<feature type="region of interest" description="Disordered" evidence="1">
    <location>
        <begin position="384"/>
        <end position="436"/>
    </location>
</feature>
<feature type="compositionally biased region" description="Polar residues" evidence="1">
    <location>
        <begin position="1"/>
        <end position="12"/>
    </location>
</feature>
<dbReference type="EMBL" id="MBFS01000702">
    <property type="protein sequence ID" value="PVV01918.1"/>
    <property type="molecule type" value="Genomic_DNA"/>
</dbReference>
<accession>A0A2T9ZBF4</accession>
<feature type="compositionally biased region" description="Polar residues" evidence="1">
    <location>
        <begin position="45"/>
        <end position="74"/>
    </location>
</feature>
<dbReference type="AlphaFoldDB" id="A0A2T9ZBF4"/>
<feature type="compositionally biased region" description="Polar residues" evidence="1">
    <location>
        <begin position="26"/>
        <end position="38"/>
    </location>
</feature>
<feature type="compositionally biased region" description="Acidic residues" evidence="1">
    <location>
        <begin position="115"/>
        <end position="144"/>
    </location>
</feature>
<evidence type="ECO:0000313" key="2">
    <source>
        <dbReference type="EMBL" id="PVV01918.1"/>
    </source>
</evidence>
<gene>
    <name evidence="2" type="ORF">BB560_003645</name>
</gene>
<evidence type="ECO:0000256" key="1">
    <source>
        <dbReference type="SAM" id="MobiDB-lite"/>
    </source>
</evidence>
<protein>
    <submittedName>
        <fullName evidence="2">Uncharacterized protein</fullName>
    </submittedName>
</protein>
<organism evidence="2 3">
    <name type="scientific">Smittium megazygosporum</name>
    <dbReference type="NCBI Taxonomy" id="133381"/>
    <lineage>
        <taxon>Eukaryota</taxon>
        <taxon>Fungi</taxon>
        <taxon>Fungi incertae sedis</taxon>
        <taxon>Zoopagomycota</taxon>
        <taxon>Kickxellomycotina</taxon>
        <taxon>Harpellomycetes</taxon>
        <taxon>Harpellales</taxon>
        <taxon>Legeriomycetaceae</taxon>
        <taxon>Smittium</taxon>
    </lineage>
</organism>
<feature type="compositionally biased region" description="Acidic residues" evidence="1">
    <location>
        <begin position="85"/>
        <end position="103"/>
    </location>
</feature>
<name>A0A2T9ZBF4_9FUNG</name>
<keyword evidence="3" id="KW-1185">Reference proteome</keyword>
<reference evidence="2 3" key="1">
    <citation type="journal article" date="2018" name="MBio">
        <title>Comparative Genomics Reveals the Core Gene Toolbox for the Fungus-Insect Symbiosis.</title>
        <authorList>
            <person name="Wang Y."/>
            <person name="Stata M."/>
            <person name="Wang W."/>
            <person name="Stajich J.E."/>
            <person name="White M.M."/>
            <person name="Moncalvo J.M."/>
        </authorList>
    </citation>
    <scope>NUCLEOTIDE SEQUENCE [LARGE SCALE GENOMIC DNA]</scope>
    <source>
        <strain evidence="2 3">SC-DP-2</strain>
    </source>
</reference>
<feature type="region of interest" description="Disordered" evidence="1">
    <location>
        <begin position="213"/>
        <end position="325"/>
    </location>
</feature>